<dbReference type="PANTHER" id="PTHR34952:SF1">
    <property type="entry name" value="OS01G0814400 PROTEIN"/>
    <property type="match status" value="1"/>
</dbReference>
<evidence type="ECO:0000313" key="2">
    <source>
        <dbReference type="EnsemblPlants" id="EMT17108"/>
    </source>
</evidence>
<feature type="region of interest" description="Disordered" evidence="1">
    <location>
        <begin position="303"/>
        <end position="413"/>
    </location>
</feature>
<accession>N1R3T6</accession>
<organism evidence="2">
    <name type="scientific">Aegilops tauschii</name>
    <name type="common">Tausch's goatgrass</name>
    <name type="synonym">Aegilops squarrosa</name>
    <dbReference type="NCBI Taxonomy" id="37682"/>
    <lineage>
        <taxon>Eukaryota</taxon>
        <taxon>Viridiplantae</taxon>
        <taxon>Streptophyta</taxon>
        <taxon>Embryophyta</taxon>
        <taxon>Tracheophyta</taxon>
        <taxon>Spermatophyta</taxon>
        <taxon>Magnoliopsida</taxon>
        <taxon>Liliopsida</taxon>
        <taxon>Poales</taxon>
        <taxon>Poaceae</taxon>
        <taxon>BOP clade</taxon>
        <taxon>Pooideae</taxon>
        <taxon>Triticodae</taxon>
        <taxon>Triticeae</taxon>
        <taxon>Triticinae</taxon>
        <taxon>Aegilops</taxon>
    </lineage>
</organism>
<reference evidence="2" key="1">
    <citation type="submission" date="2015-06" db="UniProtKB">
        <authorList>
            <consortium name="EnsemblPlants"/>
        </authorList>
    </citation>
    <scope>IDENTIFICATION</scope>
</reference>
<protein>
    <submittedName>
        <fullName evidence="2">Uncharacterized protein</fullName>
    </submittedName>
</protein>
<feature type="compositionally biased region" description="Polar residues" evidence="1">
    <location>
        <begin position="394"/>
        <end position="403"/>
    </location>
</feature>
<proteinExistence type="predicted"/>
<sequence length="495" mass="53404">MRRMTVVVAVDKQAAGRRASVALNVWQPQVVHGRQKQLVQQCTVPVDSRLSALHMELKVCKQQIATYKNAYIKASAVQQVPRYSFRGKESKCTVDSSSVHLFGHVCAHDVRSRAIWPVGGGDCCLSEERGSSLLNFGSSLWMGGPLVDCSAEGVSSSSCLSRSTCGKAGFEHSSCALPEDEKFEAGIACVKDDLVVKEISLALAEVMRVYDDNDDEETDLSEDSDENGDSLSVESDSADDLVVIDTELVTSSAFTAGNASESSTGNSENGNFSTNGTQLLVSAMKGSRAKRGIVTKLSVSWAPDVYDPPVTSDSHTVKPHQRSSRKSHYKYKPPKGSSSSSSSRTSSGSKKDKKHSHHSSSSSKRDKKPSHRSSNGGSSRIDTSDPQHRKAYGSITSSRTDTSVPEYHKLSPWQPPASAAVEEAIPTVPVLKAMEQIKRSSSCCQEPPISMKAMEQIKRSSSCCGAPPISMLSRQFVAAKYKGMFSFLSQNQLAS</sequence>
<feature type="compositionally biased region" description="Acidic residues" evidence="1">
    <location>
        <begin position="214"/>
        <end position="228"/>
    </location>
</feature>
<dbReference type="AlphaFoldDB" id="N1R3T6"/>
<dbReference type="ExpressionAtlas" id="N1R3T6">
    <property type="expression patterns" value="baseline"/>
</dbReference>
<evidence type="ECO:0000256" key="1">
    <source>
        <dbReference type="SAM" id="MobiDB-lite"/>
    </source>
</evidence>
<feature type="region of interest" description="Disordered" evidence="1">
    <location>
        <begin position="214"/>
        <end position="236"/>
    </location>
</feature>
<dbReference type="PANTHER" id="PTHR34952">
    <property type="entry name" value="OS05G0113500 PROTEIN"/>
    <property type="match status" value="1"/>
</dbReference>
<dbReference type="EnsemblPlants" id="EMT17108">
    <property type="protein sequence ID" value="EMT17108"/>
    <property type="gene ID" value="F775_32493"/>
</dbReference>
<feature type="compositionally biased region" description="Basic residues" evidence="1">
    <location>
        <begin position="317"/>
        <end position="333"/>
    </location>
</feature>
<name>N1R3T6_AEGTA</name>
<feature type="compositionally biased region" description="Low complexity" evidence="1">
    <location>
        <begin position="334"/>
        <end position="348"/>
    </location>
</feature>